<name>A0ABR6W6C2_9BACT</name>
<sequence length="66" mass="7664">MQKLLFPTNFSVEAKKALRVAAQLARLFDADLHLVHVFLPVLPGYTRQIHDADAQYRETWGWIERA</sequence>
<evidence type="ECO:0000259" key="1">
    <source>
        <dbReference type="Pfam" id="PF00582"/>
    </source>
</evidence>
<dbReference type="RefSeq" id="WP_186737931.1">
    <property type="nucleotide sequence ID" value="NZ_VFIA01000014.1"/>
</dbReference>
<organism evidence="2 3">
    <name type="scientific">Spirosoma utsteinense</name>
    <dbReference type="NCBI Taxonomy" id="2585773"/>
    <lineage>
        <taxon>Bacteria</taxon>
        <taxon>Pseudomonadati</taxon>
        <taxon>Bacteroidota</taxon>
        <taxon>Cytophagia</taxon>
        <taxon>Cytophagales</taxon>
        <taxon>Cytophagaceae</taxon>
        <taxon>Spirosoma</taxon>
    </lineage>
</organism>
<dbReference type="CDD" id="cd00293">
    <property type="entry name" value="USP-like"/>
    <property type="match status" value="1"/>
</dbReference>
<reference evidence="2 3" key="1">
    <citation type="submission" date="2019-06" db="EMBL/GenBank/DDBJ databases">
        <title>Spirosoma utsteinense sp. nov. isolated from Antarctic ice-free soils.</title>
        <authorList>
            <person name="Tahon G."/>
        </authorList>
    </citation>
    <scope>NUCLEOTIDE SEQUENCE [LARGE SCALE GENOMIC DNA]</scope>
    <source>
        <strain evidence="2 3">LMG 31447</strain>
    </source>
</reference>
<gene>
    <name evidence="2" type="ORF">FH603_2650</name>
</gene>
<dbReference type="Gene3D" id="3.40.50.620">
    <property type="entry name" value="HUPs"/>
    <property type="match status" value="1"/>
</dbReference>
<proteinExistence type="predicted"/>
<keyword evidence="3" id="KW-1185">Reference proteome</keyword>
<dbReference type="InterPro" id="IPR006016">
    <property type="entry name" value="UspA"/>
</dbReference>
<dbReference type="EMBL" id="VFIA01000014">
    <property type="protein sequence ID" value="MBC3792140.1"/>
    <property type="molecule type" value="Genomic_DNA"/>
</dbReference>
<evidence type="ECO:0000313" key="2">
    <source>
        <dbReference type="EMBL" id="MBC3792140.1"/>
    </source>
</evidence>
<dbReference type="Proteomes" id="UP000700732">
    <property type="component" value="Unassembled WGS sequence"/>
</dbReference>
<evidence type="ECO:0000313" key="3">
    <source>
        <dbReference type="Proteomes" id="UP000700732"/>
    </source>
</evidence>
<protein>
    <submittedName>
        <fullName evidence="2">Nucleotide-binding universal stress UspA family protein</fullName>
    </submittedName>
</protein>
<accession>A0ABR6W6C2</accession>
<dbReference type="InterPro" id="IPR014729">
    <property type="entry name" value="Rossmann-like_a/b/a_fold"/>
</dbReference>
<dbReference type="SUPFAM" id="SSF52402">
    <property type="entry name" value="Adenine nucleotide alpha hydrolases-like"/>
    <property type="match status" value="1"/>
</dbReference>
<dbReference type="Pfam" id="PF00582">
    <property type="entry name" value="Usp"/>
    <property type="match status" value="1"/>
</dbReference>
<comment type="caution">
    <text evidence="2">The sequence shown here is derived from an EMBL/GenBank/DDBJ whole genome shotgun (WGS) entry which is preliminary data.</text>
</comment>
<feature type="domain" description="UspA" evidence="1">
    <location>
        <begin position="1"/>
        <end position="52"/>
    </location>
</feature>